<dbReference type="FunFam" id="3.80.10.10:FF:000224">
    <property type="entry name" value="Leucine-rich repeat extensin-like protein 1"/>
    <property type="match status" value="1"/>
</dbReference>
<keyword evidence="14" id="KW-1185">Reference proteome</keyword>
<dbReference type="PANTHER" id="PTHR32093:SF86">
    <property type="entry name" value="EXTENSIN-LIKE PROTEIN"/>
    <property type="match status" value="1"/>
</dbReference>
<evidence type="ECO:0000256" key="2">
    <source>
        <dbReference type="ARBA" id="ARBA00022512"/>
    </source>
</evidence>
<dbReference type="Gene3D" id="3.80.10.10">
    <property type="entry name" value="Ribonuclease Inhibitor"/>
    <property type="match status" value="2"/>
</dbReference>
<dbReference type="InterPro" id="IPR013210">
    <property type="entry name" value="LRR_N_plant-typ"/>
</dbReference>
<feature type="domain" description="Leucine-rich repeat-containing N-terminal plant-type" evidence="12">
    <location>
        <begin position="60"/>
        <end position="94"/>
    </location>
</feature>
<keyword evidence="3" id="KW-0964">Secreted</keyword>
<dbReference type="Pfam" id="PF00560">
    <property type="entry name" value="LRR_1"/>
    <property type="match status" value="3"/>
</dbReference>
<evidence type="ECO:0000256" key="9">
    <source>
        <dbReference type="ARBA" id="ARBA00023316"/>
    </source>
</evidence>
<dbReference type="InterPro" id="IPR051582">
    <property type="entry name" value="LRR_extensin-like_regulator"/>
</dbReference>
<keyword evidence="8" id="KW-0379">Hydroxylation</keyword>
<gene>
    <name evidence="13" type="ORF">FPE_LOCUS30001</name>
</gene>
<evidence type="ECO:0000313" key="13">
    <source>
        <dbReference type="EMBL" id="CAI9782571.1"/>
    </source>
</evidence>
<organism evidence="13 14">
    <name type="scientific">Fraxinus pennsylvanica</name>
    <dbReference type="NCBI Taxonomy" id="56036"/>
    <lineage>
        <taxon>Eukaryota</taxon>
        <taxon>Viridiplantae</taxon>
        <taxon>Streptophyta</taxon>
        <taxon>Embryophyta</taxon>
        <taxon>Tracheophyta</taxon>
        <taxon>Spermatophyta</taxon>
        <taxon>Magnoliopsida</taxon>
        <taxon>eudicotyledons</taxon>
        <taxon>Gunneridae</taxon>
        <taxon>Pentapetalae</taxon>
        <taxon>asterids</taxon>
        <taxon>lamiids</taxon>
        <taxon>Lamiales</taxon>
        <taxon>Oleaceae</taxon>
        <taxon>Oleeae</taxon>
        <taxon>Fraxinus</taxon>
    </lineage>
</organism>
<dbReference type="EMBL" id="OU503054">
    <property type="protein sequence ID" value="CAI9782571.1"/>
    <property type="molecule type" value="Genomic_DNA"/>
</dbReference>
<evidence type="ECO:0000256" key="6">
    <source>
        <dbReference type="ARBA" id="ARBA00022737"/>
    </source>
</evidence>
<evidence type="ECO:0000256" key="10">
    <source>
        <dbReference type="ARBA" id="ARBA00041871"/>
    </source>
</evidence>
<feature type="chain" id="PRO_5041915769" description="Cell wall hydroxyproline-rich glycoprotein" evidence="11">
    <location>
        <begin position="16"/>
        <end position="314"/>
    </location>
</feature>
<reference evidence="13" key="1">
    <citation type="submission" date="2023-05" db="EMBL/GenBank/DDBJ databases">
        <authorList>
            <person name="Huff M."/>
        </authorList>
    </citation>
    <scope>NUCLEOTIDE SEQUENCE</scope>
</reference>
<keyword evidence="2" id="KW-0134">Cell wall</keyword>
<evidence type="ECO:0000259" key="12">
    <source>
        <dbReference type="Pfam" id="PF08263"/>
    </source>
</evidence>
<dbReference type="SUPFAM" id="SSF52058">
    <property type="entry name" value="L domain-like"/>
    <property type="match status" value="1"/>
</dbReference>
<feature type="signal peptide" evidence="11">
    <location>
        <begin position="1"/>
        <end position="15"/>
    </location>
</feature>
<dbReference type="PANTHER" id="PTHR32093">
    <property type="entry name" value="LEUCINE-RICH REPEAT EXTENSIN-LIKE PROTEIN 3-RELATED"/>
    <property type="match status" value="1"/>
</dbReference>
<evidence type="ECO:0000256" key="5">
    <source>
        <dbReference type="ARBA" id="ARBA00022729"/>
    </source>
</evidence>
<evidence type="ECO:0000256" key="11">
    <source>
        <dbReference type="SAM" id="SignalP"/>
    </source>
</evidence>
<evidence type="ECO:0000256" key="4">
    <source>
        <dbReference type="ARBA" id="ARBA00022614"/>
    </source>
</evidence>
<sequence length="314" mass="33280">MILAIFLFRLIVTEAAVNVGGGIGVGVGGGGGISVGGGINTSPDTPSAGAPQVSKLNAAYTALQTWKSAITDDPNGILRTWVGSNVCTYKGVFCADSQDSTGPVVAAIDLNHANLQGVLVKQLSELAGLSLIHLNSNRFSGTVPESFKEFSFLTELDLSNNKFSGPFPVTVLYIPNLKYLDLRFNSFSGSIPDYLFNKQLDAILLNNNQFDSELPQNLGNSPASVINLANNKFSGNLPFSLGYMGSRVKEILFLNNQLSGCIPEGVGLWSDLQVLDMQRPEPDCSMIPGDGLSCLRIPAKPLVCGAHQTTTPSP</sequence>
<dbReference type="InterPro" id="IPR001611">
    <property type="entry name" value="Leu-rich_rpt"/>
</dbReference>
<dbReference type="Proteomes" id="UP000834106">
    <property type="component" value="Chromosome 19"/>
</dbReference>
<accession>A0AAD2A9Z8</accession>
<dbReference type="AlphaFoldDB" id="A0AAD2A9Z8"/>
<keyword evidence="7" id="KW-0325">Glycoprotein</keyword>
<protein>
    <recommendedName>
        <fullName evidence="10">Cell wall hydroxyproline-rich glycoprotein</fullName>
    </recommendedName>
</protein>
<dbReference type="GO" id="GO:0071555">
    <property type="term" value="P:cell wall organization"/>
    <property type="evidence" value="ECO:0007669"/>
    <property type="project" value="UniProtKB-KW"/>
</dbReference>
<evidence type="ECO:0000256" key="8">
    <source>
        <dbReference type="ARBA" id="ARBA00023278"/>
    </source>
</evidence>
<keyword evidence="5 11" id="KW-0732">Signal</keyword>
<evidence type="ECO:0000256" key="7">
    <source>
        <dbReference type="ARBA" id="ARBA00023180"/>
    </source>
</evidence>
<evidence type="ECO:0000256" key="1">
    <source>
        <dbReference type="ARBA" id="ARBA00004191"/>
    </source>
</evidence>
<comment type="subcellular location">
    <subcellularLocation>
        <location evidence="1">Secreted</location>
        <location evidence="1">Cell wall</location>
    </subcellularLocation>
</comment>
<dbReference type="Pfam" id="PF08263">
    <property type="entry name" value="LRRNT_2"/>
    <property type="match status" value="1"/>
</dbReference>
<keyword evidence="4" id="KW-0433">Leucine-rich repeat</keyword>
<evidence type="ECO:0000313" key="14">
    <source>
        <dbReference type="Proteomes" id="UP000834106"/>
    </source>
</evidence>
<evidence type="ECO:0000256" key="3">
    <source>
        <dbReference type="ARBA" id="ARBA00022525"/>
    </source>
</evidence>
<name>A0AAD2A9Z8_9LAMI</name>
<keyword evidence="6" id="KW-0677">Repeat</keyword>
<proteinExistence type="predicted"/>
<dbReference type="InterPro" id="IPR032675">
    <property type="entry name" value="LRR_dom_sf"/>
</dbReference>
<keyword evidence="9" id="KW-0961">Cell wall biogenesis/degradation</keyword>